<keyword evidence="6" id="KW-0143">Chaperone</keyword>
<dbReference type="GO" id="GO:0016887">
    <property type="term" value="F:ATP hydrolysis activity"/>
    <property type="evidence" value="ECO:0007669"/>
    <property type="project" value="InterPro"/>
</dbReference>
<keyword evidence="5" id="KW-0067">ATP-binding</keyword>
<keyword evidence="4" id="KW-0547">Nucleotide-binding</keyword>
<dbReference type="SUPFAM" id="SSF110942">
    <property type="entry name" value="HSP90 C-terminal domain"/>
    <property type="match status" value="1"/>
</dbReference>
<dbReference type="GO" id="GO:0005737">
    <property type="term" value="C:cytoplasm"/>
    <property type="evidence" value="ECO:0007669"/>
    <property type="project" value="UniProtKB-SubCell"/>
</dbReference>
<dbReference type="AlphaFoldDB" id="A0A6C0BQQ1"/>
<dbReference type="Pfam" id="PF00183">
    <property type="entry name" value="HSP90"/>
    <property type="match status" value="1"/>
</dbReference>
<organism evidence="8">
    <name type="scientific">viral metagenome</name>
    <dbReference type="NCBI Taxonomy" id="1070528"/>
    <lineage>
        <taxon>unclassified sequences</taxon>
        <taxon>metagenomes</taxon>
        <taxon>organismal metagenomes</taxon>
    </lineage>
</organism>
<dbReference type="SUPFAM" id="SSF54211">
    <property type="entry name" value="Ribosomal protein S5 domain 2-like"/>
    <property type="match status" value="1"/>
</dbReference>
<feature type="compositionally biased region" description="Basic and acidic residues" evidence="7">
    <location>
        <begin position="218"/>
        <end position="238"/>
    </location>
</feature>
<dbReference type="SUPFAM" id="SSF55874">
    <property type="entry name" value="ATPase domain of HSP90 chaperone/DNA topoisomerase II/histidine kinase"/>
    <property type="match status" value="1"/>
</dbReference>
<evidence type="ECO:0000256" key="4">
    <source>
        <dbReference type="ARBA" id="ARBA00022741"/>
    </source>
</evidence>
<sequence length="704" mass="80953">MSTTETYAFQAEINQLMSLIINTFYSNKDIFLRELISNASDSIDKARYNALQNSESLRDYNIKITGNKETNTLTIEDNGIGMTKDDMIKCLGTIANSGTKHFMEALQAGTDISMIGQFGVGFYSAYLVGTTVTVYSGKNCWKSNAGGSFTIDEFKDDVYEHGVKIVIEMKDDCVEYLEEKRITDIVKRHSEFINYPIYLWTVTTETKEVSDEDSEETVNIKDEDSEETVKSPMDKIGDDSDDDEPSDDEKKNKKKTVTEEVALWTQLNKQKPIWLKKQAEVTSEEYSAFYKSLSNDWDDELYHKHFSAEGQVEYKSVLYIPKRAPFDMFNNDKNKNNKMKLYVKRVLIMDKCEDLVPDWLNFVTGVVDSDDLPLNVSREVLQQNRIVNVIKKNLVKKCIEMMNELSEDEDKTKFNTFYTNFHQNIKLGVHEDANNREKLMKLLRFYSSSNPENLNSLNDYVTNMKENQDHIYFITGESKKSVENSPFVHGIREKGFDVLFLVDPIDEYIVQHIREFEGKKLVNITKDNSLFHETNEDYEKHLCKKMKELLDVEKVVVSTRLGNSPCCIVSGEYGWTANMERIMKAQTLQNNSNMMGGMNKKIIEINPNHPMIVKLQEGIQKTSMNEHIMKNVIQLMYDTALVASGYHHDDPSVFSKRIYKMIGLGIDADEKSEDVDETTDIPEIVGNNELDSDDTKVSTMEELD</sequence>
<dbReference type="InterPro" id="IPR001404">
    <property type="entry name" value="Hsp90_fam"/>
</dbReference>
<feature type="region of interest" description="Disordered" evidence="7">
    <location>
        <begin position="670"/>
        <end position="704"/>
    </location>
</feature>
<evidence type="ECO:0000256" key="7">
    <source>
        <dbReference type="SAM" id="MobiDB-lite"/>
    </source>
</evidence>
<keyword evidence="3" id="KW-0963">Cytoplasm</keyword>
<dbReference type="Gene3D" id="3.30.565.10">
    <property type="entry name" value="Histidine kinase-like ATPase, C-terminal domain"/>
    <property type="match status" value="1"/>
</dbReference>
<evidence type="ECO:0000256" key="3">
    <source>
        <dbReference type="ARBA" id="ARBA00022490"/>
    </source>
</evidence>
<dbReference type="InterPro" id="IPR036890">
    <property type="entry name" value="HATPase_C_sf"/>
</dbReference>
<dbReference type="GO" id="GO:0005524">
    <property type="term" value="F:ATP binding"/>
    <property type="evidence" value="ECO:0007669"/>
    <property type="project" value="UniProtKB-KW"/>
</dbReference>
<dbReference type="FunFam" id="1.20.120.790:FF:000001">
    <property type="entry name" value="Heat shock protein 90 alpha"/>
    <property type="match status" value="1"/>
</dbReference>
<dbReference type="FunFam" id="3.40.50.11260:FF:000001">
    <property type="entry name" value="Heat shock protein 90 alpha"/>
    <property type="match status" value="1"/>
</dbReference>
<dbReference type="GO" id="GO:0051082">
    <property type="term" value="F:unfolded protein binding"/>
    <property type="evidence" value="ECO:0007669"/>
    <property type="project" value="InterPro"/>
</dbReference>
<evidence type="ECO:0000313" key="8">
    <source>
        <dbReference type="EMBL" id="QHS94312.1"/>
    </source>
</evidence>
<dbReference type="InterPro" id="IPR019805">
    <property type="entry name" value="Heat_shock_protein_90_CS"/>
</dbReference>
<dbReference type="Gene3D" id="3.30.230.80">
    <property type="match status" value="1"/>
</dbReference>
<comment type="subcellular location">
    <subcellularLocation>
        <location evidence="1">Cytoplasm</location>
    </subcellularLocation>
</comment>
<proteinExistence type="inferred from homology"/>
<name>A0A6C0BQQ1_9ZZZZ</name>
<dbReference type="CDD" id="cd16927">
    <property type="entry name" value="HATPase_Hsp90-like"/>
    <property type="match status" value="1"/>
</dbReference>
<dbReference type="Gene3D" id="3.40.50.11260">
    <property type="match status" value="1"/>
</dbReference>
<dbReference type="InterPro" id="IPR020568">
    <property type="entry name" value="Ribosomal_Su5_D2-typ_SF"/>
</dbReference>
<dbReference type="Gene3D" id="1.20.120.790">
    <property type="entry name" value="Heat shock protein 90, C-terminal domain"/>
    <property type="match status" value="1"/>
</dbReference>
<feature type="compositionally biased region" description="Acidic residues" evidence="7">
    <location>
        <begin position="670"/>
        <end position="680"/>
    </location>
</feature>
<dbReference type="GO" id="GO:0140662">
    <property type="term" value="F:ATP-dependent protein folding chaperone"/>
    <property type="evidence" value="ECO:0007669"/>
    <property type="project" value="InterPro"/>
</dbReference>
<dbReference type="NCBIfam" id="NF003555">
    <property type="entry name" value="PRK05218.1"/>
    <property type="match status" value="1"/>
</dbReference>
<protein>
    <submittedName>
        <fullName evidence="8">Uncharacterized protein</fullName>
    </submittedName>
</protein>
<accession>A0A6C0BQQ1</accession>
<dbReference type="Pfam" id="PF13589">
    <property type="entry name" value="HATPase_c_3"/>
    <property type="match status" value="1"/>
</dbReference>
<dbReference type="FunFam" id="3.30.565.10:FF:000005">
    <property type="entry name" value="Heat shock protein 90"/>
    <property type="match status" value="1"/>
</dbReference>
<evidence type="ECO:0000256" key="5">
    <source>
        <dbReference type="ARBA" id="ARBA00022840"/>
    </source>
</evidence>
<dbReference type="FunFam" id="3.30.230.80:FF:000001">
    <property type="entry name" value="Heat shock protein 90 alpha"/>
    <property type="match status" value="1"/>
</dbReference>
<dbReference type="InterPro" id="IPR037196">
    <property type="entry name" value="HSP90_C"/>
</dbReference>
<dbReference type="HAMAP" id="MF_00505">
    <property type="entry name" value="HSP90"/>
    <property type="match status" value="1"/>
</dbReference>
<dbReference type="EMBL" id="MN739219">
    <property type="protein sequence ID" value="QHS94312.1"/>
    <property type="molecule type" value="Genomic_DNA"/>
</dbReference>
<reference evidence="8" key="1">
    <citation type="journal article" date="2020" name="Nature">
        <title>Giant virus diversity and host interactions through global metagenomics.</title>
        <authorList>
            <person name="Schulz F."/>
            <person name="Roux S."/>
            <person name="Paez-Espino D."/>
            <person name="Jungbluth S."/>
            <person name="Walsh D.A."/>
            <person name="Denef V.J."/>
            <person name="McMahon K.D."/>
            <person name="Konstantinidis K.T."/>
            <person name="Eloe-Fadrosh E.A."/>
            <person name="Kyrpides N.C."/>
            <person name="Woyke T."/>
        </authorList>
    </citation>
    <scope>NUCLEOTIDE SEQUENCE</scope>
    <source>
        <strain evidence="8">GVMAG-M-3300018416-26</strain>
    </source>
</reference>
<dbReference type="PROSITE" id="PS00298">
    <property type="entry name" value="HSP90"/>
    <property type="match status" value="1"/>
</dbReference>
<evidence type="ECO:0000256" key="1">
    <source>
        <dbReference type="ARBA" id="ARBA00004496"/>
    </source>
</evidence>
<feature type="region of interest" description="Disordered" evidence="7">
    <location>
        <begin position="210"/>
        <end position="255"/>
    </location>
</feature>
<evidence type="ECO:0000256" key="6">
    <source>
        <dbReference type="ARBA" id="ARBA00023186"/>
    </source>
</evidence>
<dbReference type="PRINTS" id="PR00775">
    <property type="entry name" value="HEATSHOCK90"/>
</dbReference>
<dbReference type="InterPro" id="IPR020575">
    <property type="entry name" value="Hsp90_N"/>
</dbReference>
<dbReference type="PIRSF" id="PIRSF002583">
    <property type="entry name" value="Hsp90"/>
    <property type="match status" value="1"/>
</dbReference>
<comment type="similarity">
    <text evidence="2">Belongs to the heat shock protein 90 family.</text>
</comment>
<dbReference type="PANTHER" id="PTHR11528">
    <property type="entry name" value="HEAT SHOCK PROTEIN 90 FAMILY MEMBER"/>
    <property type="match status" value="1"/>
</dbReference>
<evidence type="ECO:0000256" key="2">
    <source>
        <dbReference type="ARBA" id="ARBA00008239"/>
    </source>
</evidence>